<proteinExistence type="predicted"/>
<sequence>MKPYDSLNQQNLHNGNENNLYQYAHLRNMDNDFLAAPYPFKNQKMDVRTPPDPSYGGGLGGHYSL</sequence>
<comment type="caution">
    <text evidence="2">The sequence shown here is derived from an EMBL/GenBank/DDBJ whole genome shotgun (WGS) entry which is preliminary data.</text>
</comment>
<accession>A0AA90NUR0</accession>
<dbReference type="Proteomes" id="UP001178277">
    <property type="component" value="Unassembled WGS sequence"/>
</dbReference>
<reference evidence="2" key="1">
    <citation type="submission" date="2023-07" db="EMBL/GenBank/DDBJ databases">
        <title>Murine gut Bacillus species.</title>
        <authorList>
            <person name="Gutman E."/>
            <person name="Hashuel R."/>
            <person name="Litvak Y."/>
        </authorList>
    </citation>
    <scope>NUCLEOTIDE SEQUENCE</scope>
    <source>
        <strain evidence="2">RU283</strain>
    </source>
</reference>
<feature type="compositionally biased region" description="Gly residues" evidence="1">
    <location>
        <begin position="55"/>
        <end position="65"/>
    </location>
</feature>
<dbReference type="EMBL" id="JAUUTP010000018">
    <property type="protein sequence ID" value="MDP1420054.1"/>
    <property type="molecule type" value="Genomic_DNA"/>
</dbReference>
<dbReference type="RefSeq" id="WP_305161263.1">
    <property type="nucleotide sequence ID" value="NZ_JAUUTP010000018.1"/>
</dbReference>
<dbReference type="AlphaFoldDB" id="A0AA90NUR0"/>
<evidence type="ECO:0000313" key="2">
    <source>
        <dbReference type="EMBL" id="MDP1420054.1"/>
    </source>
</evidence>
<name>A0AA90NUR0_9BACI</name>
<organism evidence="2 3">
    <name type="scientific">Peribacillus simplex</name>
    <dbReference type="NCBI Taxonomy" id="1478"/>
    <lineage>
        <taxon>Bacteria</taxon>
        <taxon>Bacillati</taxon>
        <taxon>Bacillota</taxon>
        <taxon>Bacilli</taxon>
        <taxon>Bacillales</taxon>
        <taxon>Bacillaceae</taxon>
        <taxon>Peribacillus</taxon>
    </lineage>
</organism>
<gene>
    <name evidence="2" type="ORF">Q8G35_17055</name>
</gene>
<evidence type="ECO:0000313" key="3">
    <source>
        <dbReference type="Proteomes" id="UP001178277"/>
    </source>
</evidence>
<evidence type="ECO:0000256" key="1">
    <source>
        <dbReference type="SAM" id="MobiDB-lite"/>
    </source>
</evidence>
<protein>
    <submittedName>
        <fullName evidence="2">Uncharacterized protein</fullName>
    </submittedName>
</protein>
<feature type="region of interest" description="Disordered" evidence="1">
    <location>
        <begin position="44"/>
        <end position="65"/>
    </location>
</feature>